<evidence type="ECO:0000256" key="2">
    <source>
        <dbReference type="ARBA" id="ARBA00022840"/>
    </source>
</evidence>
<dbReference type="PANTHER" id="PTHR16305:SF35">
    <property type="entry name" value="TRANSCRIPTIONAL ACTIVATOR DOMAIN"/>
    <property type="match status" value="1"/>
</dbReference>
<sequence length="1031" mass="111274">MAPGLIGRDHPAGVLRAEISRATDSHGGLVLVTGEAGIGKTTLVTDAAEVARQRGALVLSGSCWDSSAAPGFWPWVQVIRGLRRQAEPGEWVAAEEAAGGQLAILLGEAGTDDPADGFGMYDAVTSALVAVSQRRPVVVVVDDLHWADPSSVRLLEFVAQHTWFERLLLVATYRDVEVDAGDHPLASLMTALLAKATTVTLTGLGRDEVGALMARTVGAEPDPDLVTEVHLRTGGNPFFVEETARLWHSGGSAESVAPGVRDAVRRRLSLLPEPVSRLLTGAAVLGREFHRQVLAASVSAPVAQVDRQLAQAVAARLVTTLGDGRFAFAHDLVRETLYAGIDEAGGDDPRGERHAAVVRALDRSPQLAARIFPADLARHAYLGRAALDTDQVVELLVAAAKEARRRFATEESAGHYRRAVEILDPGDPRRARVGLDLGVQLHHFGERSEAWQVFEEVAGIALSLDDVDLLTRSALTIYGLSTPDGRAKLKTDLMRRAYERLVPGVAPPAGSLDHLAQEVIMRMIAIARDGGDDDALGFSLWTQHDTLWGLGHAAKRLALTDELAGIARRTGDYEMEQYAVSLGWVAKLELNDPGYLERFTQFLALAEEKREMSTMMIGTYVDRNIIATFQGRFDEAEACLGYARDLPVAVEHFEYLDHHLRWVMAQLRGRFDELADLRTAAIAAKYPVPALLEGITAATSGDTATAQRCLAELEALREPVSSAYEPLLVRLRALVAVTTGDVARCAALYEHLAPHAGTWLVSMYGCDISGPVSLWLGHLALARGETPAAVSHFEAARDQADLLGSRPWSVEAKAGLAAALDSHELRAAVAREAAALGMRHLTSEQVDSLPHNEFRLAGDTWSLSMAGRTVHLPDSKGLRDLHVLLRAPGKDIPATRLVNPAGGAEVVASASLAGDAVLDDEAKSAYRARLSTLDEQIATAVDRGDDRRAARYDEERAALLTELRTATGLGGRTRRLGDEAERARKTVTARIRDTLRKLDTRHPELAAHLRASVTTGSTCGYTPDREMAWHL</sequence>
<proteinExistence type="predicted"/>
<accession>A0A7W7Q672</accession>
<keyword evidence="5" id="KW-1185">Reference proteome</keyword>
<dbReference type="AlphaFoldDB" id="A0A7W7Q672"/>
<feature type="domain" description="Orc1-like AAA ATPase" evidence="3">
    <location>
        <begin position="5"/>
        <end position="170"/>
    </location>
</feature>
<dbReference type="RefSeq" id="WP_184811954.1">
    <property type="nucleotide sequence ID" value="NZ_JACHJQ010000004.1"/>
</dbReference>
<comment type="caution">
    <text evidence="4">The sequence shown here is derived from an EMBL/GenBank/DDBJ whole genome shotgun (WGS) entry which is preliminary data.</text>
</comment>
<evidence type="ECO:0000256" key="1">
    <source>
        <dbReference type="ARBA" id="ARBA00022741"/>
    </source>
</evidence>
<name>A0A7W7Q672_9PSEU</name>
<evidence type="ECO:0000313" key="5">
    <source>
        <dbReference type="Proteomes" id="UP000520767"/>
    </source>
</evidence>
<gene>
    <name evidence="4" type="ORF">FHR82_004048</name>
</gene>
<organism evidence="4 5">
    <name type="scientific">Actinophytocola algeriensis</name>
    <dbReference type="NCBI Taxonomy" id="1768010"/>
    <lineage>
        <taxon>Bacteria</taxon>
        <taxon>Bacillati</taxon>
        <taxon>Actinomycetota</taxon>
        <taxon>Actinomycetes</taxon>
        <taxon>Pseudonocardiales</taxon>
        <taxon>Pseudonocardiaceae</taxon>
    </lineage>
</organism>
<evidence type="ECO:0000259" key="3">
    <source>
        <dbReference type="Pfam" id="PF13191"/>
    </source>
</evidence>
<dbReference type="InterPro" id="IPR041664">
    <property type="entry name" value="AAA_16"/>
</dbReference>
<dbReference type="EMBL" id="JACHJQ010000004">
    <property type="protein sequence ID" value="MBB4907806.1"/>
    <property type="molecule type" value="Genomic_DNA"/>
</dbReference>
<dbReference type="GO" id="GO:0005524">
    <property type="term" value="F:ATP binding"/>
    <property type="evidence" value="ECO:0007669"/>
    <property type="project" value="UniProtKB-KW"/>
</dbReference>
<protein>
    <submittedName>
        <fullName evidence="4">Tetratricopeptide (TPR) repeat protein</fullName>
    </submittedName>
</protein>
<evidence type="ECO:0000313" key="4">
    <source>
        <dbReference type="EMBL" id="MBB4907806.1"/>
    </source>
</evidence>
<dbReference type="Pfam" id="PF13191">
    <property type="entry name" value="AAA_16"/>
    <property type="match status" value="1"/>
</dbReference>
<dbReference type="SUPFAM" id="SSF52540">
    <property type="entry name" value="P-loop containing nucleoside triphosphate hydrolases"/>
    <property type="match status" value="1"/>
</dbReference>
<dbReference type="GO" id="GO:0004016">
    <property type="term" value="F:adenylate cyclase activity"/>
    <property type="evidence" value="ECO:0007669"/>
    <property type="project" value="TreeGrafter"/>
</dbReference>
<dbReference type="Proteomes" id="UP000520767">
    <property type="component" value="Unassembled WGS sequence"/>
</dbReference>
<dbReference type="PANTHER" id="PTHR16305">
    <property type="entry name" value="TESTICULAR SOLUBLE ADENYLYL CYCLASE"/>
    <property type="match status" value="1"/>
</dbReference>
<keyword evidence="1" id="KW-0547">Nucleotide-binding</keyword>
<keyword evidence="2" id="KW-0067">ATP-binding</keyword>
<reference evidence="4 5" key="1">
    <citation type="submission" date="2020-08" db="EMBL/GenBank/DDBJ databases">
        <title>Genomic Encyclopedia of Type Strains, Phase III (KMG-III): the genomes of soil and plant-associated and newly described type strains.</title>
        <authorList>
            <person name="Whitman W."/>
        </authorList>
    </citation>
    <scope>NUCLEOTIDE SEQUENCE [LARGE SCALE GENOMIC DNA]</scope>
    <source>
        <strain evidence="4 5">CECT 8960</strain>
    </source>
</reference>
<dbReference type="InterPro" id="IPR027417">
    <property type="entry name" value="P-loop_NTPase"/>
</dbReference>
<dbReference type="GO" id="GO:0005737">
    <property type="term" value="C:cytoplasm"/>
    <property type="evidence" value="ECO:0007669"/>
    <property type="project" value="TreeGrafter"/>
</dbReference>